<evidence type="ECO:0000256" key="5">
    <source>
        <dbReference type="ARBA" id="ARBA00023157"/>
    </source>
</evidence>
<evidence type="ECO:0000256" key="1">
    <source>
        <dbReference type="ARBA" id="ARBA00001526"/>
    </source>
</evidence>
<comment type="similarity">
    <text evidence="2 7">Belongs to the class-A beta-lactamase family.</text>
</comment>
<dbReference type="InterPro" id="IPR045155">
    <property type="entry name" value="Beta-lactam_cat"/>
</dbReference>
<dbReference type="PANTHER" id="PTHR35333">
    <property type="entry name" value="BETA-LACTAMASE"/>
    <property type="match status" value="1"/>
</dbReference>
<evidence type="ECO:0000256" key="2">
    <source>
        <dbReference type="ARBA" id="ARBA00009009"/>
    </source>
</evidence>
<dbReference type="InterPro" id="IPR012338">
    <property type="entry name" value="Beta-lactam/transpept-like"/>
</dbReference>
<gene>
    <name evidence="9" type="primary">blaCTX-M-15</name>
</gene>
<reference evidence="9" key="1">
    <citation type="submission" date="2014-02" db="EMBL/GenBank/DDBJ databases">
        <authorList>
            <person name="Astashkin E.I."/>
            <person name="Knyazeva A.I."/>
            <person name="Kartsev N.N."/>
            <person name="Fursova N.K."/>
        </authorList>
    </citation>
    <scope>NUCLEOTIDE SEQUENCE</scope>
    <source>
        <strain evidence="9">B-1896</strain>
    </source>
</reference>
<dbReference type="AlphaFoldDB" id="A0A023WGE8"/>
<keyword evidence="5" id="KW-1015">Disulfide bond</keyword>
<sequence>FAMCSTSKVMAAAAVLKKSESEPNLLNQRVEIKKSDLVNYNPIAEKHVNGTMSLAELSAAALQYSDNVAMNKLIAHVGGPASVTAFARQLGDETFRLDRTEPTLNTAIPGDPRDTTSPRAMAQTLRNLTLGKALGDSQRAQLVTWMKGNTTGAASIQAGLPASWVVGDKTGSGGYGTTNDIAVIWPKDRAPLILVTYFTQPQPKAESRRDVLASAAKIVTDGL</sequence>
<feature type="non-terminal residue" evidence="9">
    <location>
        <position position="1"/>
    </location>
</feature>
<dbReference type="PROSITE" id="PS00146">
    <property type="entry name" value="BETA_LACTAMASE_A"/>
    <property type="match status" value="1"/>
</dbReference>
<dbReference type="GO" id="GO:0030655">
    <property type="term" value="P:beta-lactam antibiotic catabolic process"/>
    <property type="evidence" value="ECO:0007669"/>
    <property type="project" value="InterPro"/>
</dbReference>
<proteinExistence type="inferred from homology"/>
<dbReference type="GO" id="GO:0008800">
    <property type="term" value="F:beta-lactamase activity"/>
    <property type="evidence" value="ECO:0007669"/>
    <property type="project" value="UniProtKB-UniRule"/>
</dbReference>
<name>A0A023WGE8_KLEPN</name>
<dbReference type="Gene3D" id="3.40.710.10">
    <property type="entry name" value="DD-peptidase/beta-lactamase superfamily"/>
    <property type="match status" value="1"/>
</dbReference>
<evidence type="ECO:0000256" key="6">
    <source>
        <dbReference type="ARBA" id="ARBA00023251"/>
    </source>
</evidence>
<feature type="domain" description="Beta-lactamase class A catalytic" evidence="8">
    <location>
        <begin position="1"/>
        <end position="196"/>
    </location>
</feature>
<evidence type="ECO:0000256" key="4">
    <source>
        <dbReference type="ARBA" id="ARBA00022801"/>
    </source>
</evidence>
<protein>
    <recommendedName>
        <fullName evidence="3 7">Beta-lactamase</fullName>
        <ecNumber evidence="3 7">3.5.2.6</ecNumber>
    </recommendedName>
</protein>
<keyword evidence="6 7" id="KW-0046">Antibiotic resistance</keyword>
<accession>A0A023WGE8</accession>
<dbReference type="Pfam" id="PF13354">
    <property type="entry name" value="Beta-lactamase2"/>
    <property type="match status" value="1"/>
</dbReference>
<dbReference type="PRINTS" id="PR00118">
    <property type="entry name" value="BLACTAMASEA"/>
</dbReference>
<dbReference type="EC" id="3.5.2.6" evidence="3 7"/>
<evidence type="ECO:0000256" key="7">
    <source>
        <dbReference type="RuleBase" id="RU361140"/>
    </source>
</evidence>
<dbReference type="InterPro" id="IPR023650">
    <property type="entry name" value="Beta-lactam_class-A_AS"/>
</dbReference>
<dbReference type="NCBIfam" id="NF033103">
    <property type="entry name" value="bla_class_A"/>
    <property type="match status" value="1"/>
</dbReference>
<evidence type="ECO:0000259" key="8">
    <source>
        <dbReference type="Pfam" id="PF13354"/>
    </source>
</evidence>
<evidence type="ECO:0000313" key="9">
    <source>
        <dbReference type="EMBL" id="AHY39272.1"/>
    </source>
</evidence>
<organism evidence="9">
    <name type="scientific">Klebsiella pneumoniae subsp. pneumoniae</name>
    <dbReference type="NCBI Taxonomy" id="72407"/>
    <lineage>
        <taxon>Bacteria</taxon>
        <taxon>Pseudomonadati</taxon>
        <taxon>Pseudomonadota</taxon>
        <taxon>Gammaproteobacteria</taxon>
        <taxon>Enterobacterales</taxon>
        <taxon>Enterobacteriaceae</taxon>
        <taxon>Klebsiella/Raoultella group</taxon>
        <taxon>Klebsiella</taxon>
        <taxon>Klebsiella pneumoniae complex</taxon>
    </lineage>
</organism>
<dbReference type="SUPFAM" id="SSF56601">
    <property type="entry name" value="beta-lactamase/transpeptidase-like"/>
    <property type="match status" value="1"/>
</dbReference>
<comment type="catalytic activity">
    <reaction evidence="1 7">
        <text>a beta-lactam + H2O = a substituted beta-amino acid</text>
        <dbReference type="Rhea" id="RHEA:20401"/>
        <dbReference type="ChEBI" id="CHEBI:15377"/>
        <dbReference type="ChEBI" id="CHEBI:35627"/>
        <dbReference type="ChEBI" id="CHEBI:140347"/>
        <dbReference type="EC" id="3.5.2.6"/>
    </reaction>
</comment>
<evidence type="ECO:0000256" key="3">
    <source>
        <dbReference type="ARBA" id="ARBA00012865"/>
    </source>
</evidence>
<dbReference type="PANTHER" id="PTHR35333:SF3">
    <property type="entry name" value="BETA-LACTAMASE-TYPE TRANSPEPTIDASE FOLD CONTAINING PROTEIN"/>
    <property type="match status" value="1"/>
</dbReference>
<keyword evidence="4 7" id="KW-0378">Hydrolase</keyword>
<dbReference type="InterPro" id="IPR000871">
    <property type="entry name" value="Beta-lactam_class-A"/>
</dbReference>
<dbReference type="EMBL" id="KJ469366">
    <property type="protein sequence ID" value="AHY39272.1"/>
    <property type="molecule type" value="Genomic_DNA"/>
</dbReference>
<dbReference type="GO" id="GO:0046677">
    <property type="term" value="P:response to antibiotic"/>
    <property type="evidence" value="ECO:0007669"/>
    <property type="project" value="UniProtKB-UniRule"/>
</dbReference>